<dbReference type="InterPro" id="IPR023408">
    <property type="entry name" value="MscS_beta-dom_sf"/>
</dbReference>
<dbReference type="InterPro" id="IPR011066">
    <property type="entry name" value="MscS_channel_C_sf"/>
</dbReference>
<evidence type="ECO:0000256" key="6">
    <source>
        <dbReference type="ARBA" id="ARBA00023136"/>
    </source>
</evidence>
<feature type="transmembrane region" description="Helical" evidence="7">
    <location>
        <begin position="266"/>
        <end position="287"/>
    </location>
</feature>
<accession>A0A3P3W6V8</accession>
<dbReference type="GO" id="GO:0005886">
    <property type="term" value="C:plasma membrane"/>
    <property type="evidence" value="ECO:0007669"/>
    <property type="project" value="UniProtKB-SubCell"/>
</dbReference>
<feature type="transmembrane region" description="Helical" evidence="7">
    <location>
        <begin position="397"/>
        <end position="423"/>
    </location>
</feature>
<evidence type="ECO:0000313" key="10">
    <source>
        <dbReference type="EMBL" id="RRJ88413.1"/>
    </source>
</evidence>
<dbReference type="Proteomes" id="UP000275719">
    <property type="component" value="Unassembled WGS sequence"/>
</dbReference>
<comment type="similarity">
    <text evidence="2">Belongs to the MscS (TC 1.A.23) family.</text>
</comment>
<evidence type="ECO:0000313" key="11">
    <source>
        <dbReference type="Proteomes" id="UP000275719"/>
    </source>
</evidence>
<dbReference type="Gene3D" id="3.30.70.100">
    <property type="match status" value="1"/>
</dbReference>
<dbReference type="EMBL" id="RQVQ01000041">
    <property type="protein sequence ID" value="RRJ88413.1"/>
    <property type="molecule type" value="Genomic_DNA"/>
</dbReference>
<feature type="domain" description="Mechanosensitive ion channel MscS C-terminal" evidence="9">
    <location>
        <begin position="487"/>
        <end position="567"/>
    </location>
</feature>
<feature type="transmembrane region" description="Helical" evidence="7">
    <location>
        <begin position="315"/>
        <end position="336"/>
    </location>
</feature>
<evidence type="ECO:0000256" key="4">
    <source>
        <dbReference type="ARBA" id="ARBA00022692"/>
    </source>
</evidence>
<keyword evidence="5 7" id="KW-1133">Transmembrane helix</keyword>
<feature type="domain" description="Mechanosensitive ion channel MscS" evidence="8">
    <location>
        <begin position="410"/>
        <end position="475"/>
    </location>
</feature>
<protein>
    <submittedName>
        <fullName evidence="10">Mechanosensitive ion channel protein MscS</fullName>
    </submittedName>
</protein>
<sequence>MIQRLFYLVIFTIISIGCFSQENTQIDSNYIKIQNELKEVRNLRIKDSLRIDILTKEIKNMLNSNIDLESKKNTVDSTEIKKKLAEIDRIKAITDGAPIVLNNDTLFKIYSRVGQYSAFDRASSAQKKIEALYDAPFFYKDSLKIENNFNTEIITYDGKIIIGVNEIDALWENATPTELANKFKTIIGDKVEDQRNQNSFKVQMIRGGEFFLIILAVILIIKLINKLLNKLRDRITNNKKLLENGLTIKRHQVFKHQQLISFISKLFVLVKAFVFLIVIFSALPIALKIFPQTSAWANEMQQVILEPIKSLLDSIVAYLPNLVKIIFILILGNYTLKIFRYFAFEIGKGTIKINGFYKEWAKPTYLILRFITLVFLLIIIFPYLPGAETKSFQGISVFLGILISIGSSSAISNAVAGIVITYMRPFQIKDWIKVGNITGIVIEKNALVTRLKTFNNEDITIPNSTILTGATVNYSSIGKTNGLCLSTVINVRYMYSEELITETLLLAAKNTKGITDKVPPYVFQLSLNDNNATYEINAITFQPENMFQIKSDLIKSIHNTFKEKNISLKSVQFIDIIENKEDLKESN</sequence>
<keyword evidence="11" id="KW-1185">Reference proteome</keyword>
<reference evidence="10 11" key="1">
    <citation type="submission" date="2018-11" db="EMBL/GenBank/DDBJ databases">
        <title>Flavobacterium sp. nov., YIM 102701-2 draft genome.</title>
        <authorList>
            <person name="Li G."/>
            <person name="Jiang Y."/>
        </authorList>
    </citation>
    <scope>NUCLEOTIDE SEQUENCE [LARGE SCALE GENOMIC DNA]</scope>
    <source>
        <strain evidence="10 11">YIM 102701-2</strain>
    </source>
</reference>
<proteinExistence type="inferred from homology"/>
<dbReference type="InterPro" id="IPR006685">
    <property type="entry name" value="MscS_channel_2nd"/>
</dbReference>
<dbReference type="PANTHER" id="PTHR30221:SF18">
    <property type="entry name" value="SLL0590 PROTEIN"/>
    <property type="match status" value="1"/>
</dbReference>
<gene>
    <name evidence="10" type="ORF">EG240_13785</name>
</gene>
<evidence type="ECO:0000256" key="1">
    <source>
        <dbReference type="ARBA" id="ARBA00004651"/>
    </source>
</evidence>
<dbReference type="PANTHER" id="PTHR30221">
    <property type="entry name" value="SMALL-CONDUCTANCE MECHANOSENSITIVE CHANNEL"/>
    <property type="match status" value="1"/>
</dbReference>
<dbReference type="SUPFAM" id="SSF82689">
    <property type="entry name" value="Mechanosensitive channel protein MscS (YggB), C-terminal domain"/>
    <property type="match status" value="1"/>
</dbReference>
<evidence type="ECO:0000256" key="5">
    <source>
        <dbReference type="ARBA" id="ARBA00022989"/>
    </source>
</evidence>
<evidence type="ECO:0000259" key="8">
    <source>
        <dbReference type="Pfam" id="PF00924"/>
    </source>
</evidence>
<dbReference type="SUPFAM" id="SSF50182">
    <property type="entry name" value="Sm-like ribonucleoproteins"/>
    <property type="match status" value="1"/>
</dbReference>
<dbReference type="GO" id="GO:0008381">
    <property type="term" value="F:mechanosensitive monoatomic ion channel activity"/>
    <property type="evidence" value="ECO:0007669"/>
    <property type="project" value="InterPro"/>
</dbReference>
<dbReference type="PROSITE" id="PS51257">
    <property type="entry name" value="PROKAR_LIPOPROTEIN"/>
    <property type="match status" value="1"/>
</dbReference>
<evidence type="ECO:0000256" key="2">
    <source>
        <dbReference type="ARBA" id="ARBA00008017"/>
    </source>
</evidence>
<dbReference type="Pfam" id="PF00924">
    <property type="entry name" value="MS_channel_2nd"/>
    <property type="match status" value="1"/>
</dbReference>
<dbReference type="InterPro" id="IPR049278">
    <property type="entry name" value="MS_channel_C"/>
</dbReference>
<dbReference type="OrthoDB" id="9809206at2"/>
<dbReference type="AlphaFoldDB" id="A0A3P3W6V8"/>
<feature type="transmembrane region" description="Helical" evidence="7">
    <location>
        <begin position="366"/>
        <end position="385"/>
    </location>
</feature>
<keyword evidence="4 7" id="KW-0812">Transmembrane</keyword>
<evidence type="ECO:0000256" key="7">
    <source>
        <dbReference type="SAM" id="Phobius"/>
    </source>
</evidence>
<comment type="caution">
    <text evidence="10">The sequence shown here is derived from an EMBL/GenBank/DDBJ whole genome shotgun (WGS) entry which is preliminary data.</text>
</comment>
<name>A0A3P3W6V8_9FLAO</name>
<comment type="subcellular location">
    <subcellularLocation>
        <location evidence="1">Cell membrane</location>
        <topology evidence="1">Multi-pass membrane protein</topology>
    </subcellularLocation>
</comment>
<evidence type="ECO:0000256" key="3">
    <source>
        <dbReference type="ARBA" id="ARBA00022475"/>
    </source>
</evidence>
<keyword evidence="3" id="KW-1003">Cell membrane</keyword>
<dbReference type="RefSeq" id="WP_125019940.1">
    <property type="nucleotide sequence ID" value="NZ_RQVQ01000041.1"/>
</dbReference>
<dbReference type="Gene3D" id="2.30.30.60">
    <property type="match status" value="1"/>
</dbReference>
<keyword evidence="6 7" id="KW-0472">Membrane</keyword>
<dbReference type="Pfam" id="PF21082">
    <property type="entry name" value="MS_channel_3rd"/>
    <property type="match status" value="1"/>
</dbReference>
<organism evidence="10 11">
    <name type="scientific">Paenimyroides tangerinum</name>
    <dbReference type="NCBI Taxonomy" id="2488728"/>
    <lineage>
        <taxon>Bacteria</taxon>
        <taxon>Pseudomonadati</taxon>
        <taxon>Bacteroidota</taxon>
        <taxon>Flavobacteriia</taxon>
        <taxon>Flavobacteriales</taxon>
        <taxon>Flavobacteriaceae</taxon>
        <taxon>Paenimyroides</taxon>
    </lineage>
</organism>
<feature type="transmembrane region" description="Helical" evidence="7">
    <location>
        <begin position="204"/>
        <end position="224"/>
    </location>
</feature>
<evidence type="ECO:0000259" key="9">
    <source>
        <dbReference type="Pfam" id="PF21082"/>
    </source>
</evidence>
<dbReference type="InterPro" id="IPR045275">
    <property type="entry name" value="MscS_archaea/bacteria_type"/>
</dbReference>
<dbReference type="InterPro" id="IPR010920">
    <property type="entry name" value="LSM_dom_sf"/>
</dbReference>